<dbReference type="HOGENOM" id="CLU_046540_1_2_4"/>
<gene>
    <name evidence="7" type="ordered locus">bgla_3p0450</name>
</gene>
<dbReference type="InterPro" id="IPR047272">
    <property type="entry name" value="S49_SppA_C"/>
</dbReference>
<dbReference type="InterPro" id="IPR029045">
    <property type="entry name" value="ClpP/crotonase-like_dom_sf"/>
</dbReference>
<dbReference type="Gene3D" id="3.90.226.10">
    <property type="entry name" value="2-enoyl-CoA Hydratase, Chain A, domain 1"/>
    <property type="match status" value="1"/>
</dbReference>
<name>F2LSF0_BURGS</name>
<protein>
    <submittedName>
        <fullName evidence="7">Signal peptide peptidase SppA, 36K type</fullName>
    </submittedName>
</protein>
<feature type="transmembrane region" description="Helical" evidence="5">
    <location>
        <begin position="31"/>
        <end position="51"/>
    </location>
</feature>
<keyword evidence="3" id="KW-0378">Hydrolase</keyword>
<evidence type="ECO:0000313" key="8">
    <source>
        <dbReference type="Proteomes" id="UP000008316"/>
    </source>
</evidence>
<dbReference type="EMBL" id="CP002603">
    <property type="protein sequence ID" value="AEA65746.1"/>
    <property type="molecule type" value="Genomic_DNA"/>
</dbReference>
<dbReference type="PANTHER" id="PTHR42987:SF8">
    <property type="entry name" value="PROTEINASE"/>
    <property type="match status" value="1"/>
</dbReference>
<evidence type="ECO:0000259" key="6">
    <source>
        <dbReference type="Pfam" id="PF01343"/>
    </source>
</evidence>
<dbReference type="GO" id="GO:0006508">
    <property type="term" value="P:proteolysis"/>
    <property type="evidence" value="ECO:0007669"/>
    <property type="project" value="UniProtKB-KW"/>
</dbReference>
<dbReference type="CDD" id="cd07023">
    <property type="entry name" value="S49_Sppa_N_C"/>
    <property type="match status" value="1"/>
</dbReference>
<evidence type="ECO:0000256" key="2">
    <source>
        <dbReference type="ARBA" id="ARBA00022670"/>
    </source>
</evidence>
<evidence type="ECO:0000256" key="5">
    <source>
        <dbReference type="SAM" id="Phobius"/>
    </source>
</evidence>
<keyword evidence="5" id="KW-0472">Membrane</keyword>
<reference evidence="7 8" key="1">
    <citation type="journal article" date="2011" name="J. Bacteriol.">
        <title>Complete genome sequence of Burkholderia gladioli BSR3.</title>
        <authorList>
            <person name="Seo Y.S."/>
            <person name="Lim J."/>
            <person name="Choi B.S."/>
            <person name="Kim H."/>
            <person name="Goo E."/>
            <person name="Lee B."/>
            <person name="Lim J.S."/>
            <person name="Choi I.Y."/>
            <person name="Moon J.S."/>
            <person name="Kim J."/>
            <person name="Hwang I."/>
        </authorList>
    </citation>
    <scope>NUCLEOTIDE SEQUENCE [LARGE SCALE GENOMIC DNA]</scope>
    <source>
        <strain evidence="7 8">BSR3</strain>
        <plasmid evidence="7">bgla_3p</plasmid>
    </source>
</reference>
<keyword evidence="5" id="KW-0812">Transmembrane</keyword>
<sequence>MQDPVNDPMHAQLHMLRMMIRDRQQDRRFRLVRLVLVALVPVIVIVGRIGAPNATSEDLAGLFSHGPELAVVHLSGNVGTVSARADLVVPALREAFDSDKVRAIALMIDSGGGSPIDAERIDDALAALKKQHPKPVIAVINSLGASAAYLVAMHSDEVMAGRFSLVGSIGAVIESWDFSGALGRVDVKQRVYASGALKAMLNPYIPATPAADDKAQALVNVLAGEFLGELERTRGAKLSKDVKYDTGEVWDGEAAKRIGLVDTVGTIEDLQVRLQQQYQGIHVHDFGPNASPATAGLSASVAAEFRQLLSSINVPSVE</sequence>
<organism evidence="7 8">
    <name type="scientific">Burkholderia gladioli (strain BSR3)</name>
    <dbReference type="NCBI Taxonomy" id="999541"/>
    <lineage>
        <taxon>Bacteria</taxon>
        <taxon>Pseudomonadati</taxon>
        <taxon>Pseudomonadota</taxon>
        <taxon>Betaproteobacteria</taxon>
        <taxon>Burkholderiales</taxon>
        <taxon>Burkholderiaceae</taxon>
        <taxon>Burkholderia</taxon>
    </lineage>
</organism>
<dbReference type="KEGG" id="bgd:bgla_3p0450"/>
<dbReference type="SUPFAM" id="SSF52096">
    <property type="entry name" value="ClpP/crotonase"/>
    <property type="match status" value="1"/>
</dbReference>
<keyword evidence="4" id="KW-0720">Serine protease</keyword>
<evidence type="ECO:0000256" key="3">
    <source>
        <dbReference type="ARBA" id="ARBA00022801"/>
    </source>
</evidence>
<dbReference type="Proteomes" id="UP000008316">
    <property type="component" value="Plasmid bgla_3p"/>
</dbReference>
<dbReference type="InterPro" id="IPR002142">
    <property type="entry name" value="Peptidase_S49"/>
</dbReference>
<comment type="similarity">
    <text evidence="1">Belongs to the peptidase S49 family.</text>
</comment>
<keyword evidence="5" id="KW-1133">Transmembrane helix</keyword>
<evidence type="ECO:0000313" key="7">
    <source>
        <dbReference type="EMBL" id="AEA65746.1"/>
    </source>
</evidence>
<dbReference type="AlphaFoldDB" id="F2LSF0"/>
<dbReference type="GO" id="GO:0008236">
    <property type="term" value="F:serine-type peptidase activity"/>
    <property type="evidence" value="ECO:0007669"/>
    <property type="project" value="UniProtKB-KW"/>
</dbReference>
<feature type="domain" description="Peptidase S49" evidence="6">
    <location>
        <begin position="130"/>
        <end position="277"/>
    </location>
</feature>
<keyword evidence="7" id="KW-0614">Plasmid</keyword>
<proteinExistence type="inferred from homology"/>
<dbReference type="Pfam" id="PF01343">
    <property type="entry name" value="Peptidase_S49"/>
    <property type="match status" value="1"/>
</dbReference>
<dbReference type="Gene3D" id="6.20.330.10">
    <property type="match status" value="1"/>
</dbReference>
<dbReference type="PANTHER" id="PTHR42987">
    <property type="entry name" value="PEPTIDASE S49"/>
    <property type="match status" value="1"/>
</dbReference>
<keyword evidence="8" id="KW-1185">Reference proteome</keyword>
<evidence type="ECO:0000256" key="1">
    <source>
        <dbReference type="ARBA" id="ARBA00008683"/>
    </source>
</evidence>
<keyword evidence="2" id="KW-0645">Protease</keyword>
<accession>F2LSF0</accession>
<evidence type="ECO:0000256" key="4">
    <source>
        <dbReference type="ARBA" id="ARBA00022825"/>
    </source>
</evidence>
<geneLocation type="plasmid" evidence="7 8">
    <name>bgla_3p</name>
</geneLocation>